<comment type="caution">
    <text evidence="2">The sequence shown here is derived from an EMBL/GenBank/DDBJ whole genome shotgun (WGS) entry which is preliminary data.</text>
</comment>
<name>A0A7W3PNZ2_9MICO</name>
<evidence type="ECO:0000313" key="2">
    <source>
        <dbReference type="EMBL" id="MBA8828932.1"/>
    </source>
</evidence>
<organism evidence="2 3">
    <name type="scientific">Alpinimonas psychrophila</name>
    <dbReference type="NCBI Taxonomy" id="748908"/>
    <lineage>
        <taxon>Bacteria</taxon>
        <taxon>Bacillati</taxon>
        <taxon>Actinomycetota</taxon>
        <taxon>Actinomycetes</taxon>
        <taxon>Micrococcales</taxon>
        <taxon>Microbacteriaceae</taxon>
        <taxon>Alpinimonas</taxon>
    </lineage>
</organism>
<dbReference type="Gene3D" id="3.20.20.140">
    <property type="entry name" value="Metal-dependent hydrolases"/>
    <property type="match status" value="1"/>
</dbReference>
<dbReference type="PANTHER" id="PTHR42717">
    <property type="entry name" value="DIHYDROOROTASE-RELATED"/>
    <property type="match status" value="1"/>
</dbReference>
<dbReference type="Pfam" id="PF01979">
    <property type="entry name" value="Amidohydro_1"/>
    <property type="match status" value="1"/>
</dbReference>
<accession>A0A7W3PNZ2</accession>
<dbReference type="GO" id="GO:0004151">
    <property type="term" value="F:dihydroorotase activity"/>
    <property type="evidence" value="ECO:0007669"/>
    <property type="project" value="UniProtKB-EC"/>
</dbReference>
<dbReference type="Gene3D" id="2.30.40.10">
    <property type="entry name" value="Urease, subunit C, domain 1"/>
    <property type="match status" value="1"/>
</dbReference>
<feature type="domain" description="Amidohydrolase-related" evidence="1">
    <location>
        <begin position="54"/>
        <end position="337"/>
    </location>
</feature>
<proteinExistence type="predicted"/>
<reference evidence="2 3" key="1">
    <citation type="submission" date="2020-07" db="EMBL/GenBank/DDBJ databases">
        <title>Sequencing the genomes of 1000 actinobacteria strains.</title>
        <authorList>
            <person name="Klenk H.-P."/>
        </authorList>
    </citation>
    <scope>NUCLEOTIDE SEQUENCE [LARGE SCALE GENOMIC DNA]</scope>
    <source>
        <strain evidence="2 3">DSM 23737</strain>
    </source>
</reference>
<dbReference type="SUPFAM" id="SSF51338">
    <property type="entry name" value="Composite domain of metallo-dependent hydrolases"/>
    <property type="match status" value="1"/>
</dbReference>
<sequence>MTEPNYDSVVLRGGTVFEGEGSEGVVRDVRIENGKISGQDHGVGDVVIDVSGLVVAPGLVDMHTHVFAGQDLGVAADEVAFRSGTTTVLDAGSVGAHLIGAFRASTIDRSSVRVRAMLNISSIGATSIMLGGELLSPWYVSEGAAIDAIEANRDFVVGVKVRASVDVGGEHTSAALASARRVADHVGLPLMVHLGPSPASIDEIAESLRAGDIITHAFTGWPGNGILNETFGLRNTVRAARERGVLLDIGHGMSGFSLEVARHMLAGGEPPDTISTDIHSYSRESVIDLTTVLSKFLALGMTLPEVLRCASSAPAKALGLVVGTLATDSVADVAVLEREMGTFHFRDGFGGAVSGGERLRCVMTFSGGRLVHDRRRE</sequence>
<dbReference type="InterPro" id="IPR011059">
    <property type="entry name" value="Metal-dep_hydrolase_composite"/>
</dbReference>
<dbReference type="InterPro" id="IPR032466">
    <property type="entry name" value="Metal_Hydrolase"/>
</dbReference>
<keyword evidence="2" id="KW-0378">Hydrolase</keyword>
<dbReference type="SUPFAM" id="SSF51556">
    <property type="entry name" value="Metallo-dependent hydrolases"/>
    <property type="match status" value="1"/>
</dbReference>
<dbReference type="RefSeq" id="WP_182484371.1">
    <property type="nucleotide sequence ID" value="NZ_JACGWU010000002.1"/>
</dbReference>
<keyword evidence="3" id="KW-1185">Reference proteome</keyword>
<dbReference type="EC" id="3.5.2.3" evidence="2"/>
<dbReference type="AlphaFoldDB" id="A0A7W3PNZ2"/>
<protein>
    <submittedName>
        <fullName evidence="2">Dihydroorotase</fullName>
        <ecNumber evidence="2">3.5.2.3</ecNumber>
    </submittedName>
</protein>
<dbReference type="PANTHER" id="PTHR42717:SF1">
    <property type="entry name" value="IMIDAZOLONEPROPIONASE AND RELATED AMIDOHYDROLASES"/>
    <property type="match status" value="1"/>
</dbReference>
<dbReference type="InterPro" id="IPR020043">
    <property type="entry name" value="Deacetylase_Atu3266-like"/>
</dbReference>
<dbReference type="GO" id="GO:0019213">
    <property type="term" value="F:deacetylase activity"/>
    <property type="evidence" value="ECO:0007669"/>
    <property type="project" value="InterPro"/>
</dbReference>
<evidence type="ECO:0000259" key="1">
    <source>
        <dbReference type="Pfam" id="PF01979"/>
    </source>
</evidence>
<dbReference type="Proteomes" id="UP000524237">
    <property type="component" value="Unassembled WGS sequence"/>
</dbReference>
<evidence type="ECO:0000313" key="3">
    <source>
        <dbReference type="Proteomes" id="UP000524237"/>
    </source>
</evidence>
<dbReference type="EMBL" id="JACGWU010000002">
    <property type="protein sequence ID" value="MBA8828932.1"/>
    <property type="molecule type" value="Genomic_DNA"/>
</dbReference>
<gene>
    <name evidence="2" type="ORF">FB555_001030</name>
</gene>
<dbReference type="InterPro" id="IPR006680">
    <property type="entry name" value="Amidohydro-rel"/>
</dbReference>